<comment type="caution">
    <text evidence="3">The sequence shown here is derived from an EMBL/GenBank/DDBJ whole genome shotgun (WGS) entry which is preliminary data.</text>
</comment>
<protein>
    <submittedName>
        <fullName evidence="3">Uncharacterized protein</fullName>
    </submittedName>
</protein>
<feature type="compositionally biased region" description="Basic and acidic residues" evidence="1">
    <location>
        <begin position="100"/>
        <end position="119"/>
    </location>
</feature>
<dbReference type="Proteomes" id="UP001595776">
    <property type="component" value="Unassembled WGS sequence"/>
</dbReference>
<sequence>MIAAILRIVLLLLPLVVLLLWLRYRMRTNRTEGELEQERAMLRKVVITLLIVGAAAGIALKFADTNTGDARTKYIPPHTENGQVVPGRFVPVDEAADEPETAHKETNPESDEPREQDPS</sequence>
<gene>
    <name evidence="3" type="ORF">ACFO5Q_08280</name>
</gene>
<proteinExistence type="predicted"/>
<accession>A0ABV8U9G6</accession>
<evidence type="ECO:0000313" key="4">
    <source>
        <dbReference type="Proteomes" id="UP001595776"/>
    </source>
</evidence>
<evidence type="ECO:0000256" key="1">
    <source>
        <dbReference type="SAM" id="MobiDB-lite"/>
    </source>
</evidence>
<feature type="transmembrane region" description="Helical" evidence="2">
    <location>
        <begin position="45"/>
        <end position="63"/>
    </location>
</feature>
<dbReference type="RefSeq" id="WP_068152272.1">
    <property type="nucleotide sequence ID" value="NZ_JBHSCR010000005.1"/>
</dbReference>
<keyword evidence="2" id="KW-0472">Membrane</keyword>
<keyword evidence="2" id="KW-1133">Transmembrane helix</keyword>
<evidence type="ECO:0000313" key="3">
    <source>
        <dbReference type="EMBL" id="MFC4347837.1"/>
    </source>
</evidence>
<reference evidence="4" key="1">
    <citation type="journal article" date="2019" name="Int. J. Syst. Evol. Microbiol.">
        <title>The Global Catalogue of Microorganisms (GCM) 10K type strain sequencing project: providing services to taxonomists for standard genome sequencing and annotation.</title>
        <authorList>
            <consortium name="The Broad Institute Genomics Platform"/>
            <consortium name="The Broad Institute Genome Sequencing Center for Infectious Disease"/>
            <person name="Wu L."/>
            <person name="Ma J."/>
        </authorList>
    </citation>
    <scope>NUCLEOTIDE SEQUENCE [LARGE SCALE GENOMIC DNA]</scope>
    <source>
        <strain evidence="4">CGMCC 1.15304</strain>
    </source>
</reference>
<keyword evidence="2" id="KW-0812">Transmembrane</keyword>
<dbReference type="EMBL" id="JBHSCR010000005">
    <property type="protein sequence ID" value="MFC4347837.1"/>
    <property type="molecule type" value="Genomic_DNA"/>
</dbReference>
<keyword evidence="4" id="KW-1185">Reference proteome</keyword>
<evidence type="ECO:0000256" key="2">
    <source>
        <dbReference type="SAM" id="Phobius"/>
    </source>
</evidence>
<feature type="transmembrane region" description="Helical" evidence="2">
    <location>
        <begin position="6"/>
        <end position="24"/>
    </location>
</feature>
<organism evidence="3 4">
    <name type="scientific">Kordiimonas lipolytica</name>
    <dbReference type="NCBI Taxonomy" id="1662421"/>
    <lineage>
        <taxon>Bacteria</taxon>
        <taxon>Pseudomonadati</taxon>
        <taxon>Pseudomonadota</taxon>
        <taxon>Alphaproteobacteria</taxon>
        <taxon>Kordiimonadales</taxon>
        <taxon>Kordiimonadaceae</taxon>
        <taxon>Kordiimonas</taxon>
    </lineage>
</organism>
<name>A0ABV8U9G6_9PROT</name>
<feature type="region of interest" description="Disordered" evidence="1">
    <location>
        <begin position="73"/>
        <end position="119"/>
    </location>
</feature>